<keyword evidence="1" id="KW-0472">Membrane</keyword>
<dbReference type="PANTHER" id="PTHR42903:SF1">
    <property type="entry name" value="INNER MEMBRANE PROTEIN YCCF"/>
    <property type="match status" value="1"/>
</dbReference>
<name>A0A644WX99_9ZZZZ</name>
<feature type="transmembrane region" description="Helical" evidence="1">
    <location>
        <begin position="6"/>
        <end position="39"/>
    </location>
</feature>
<dbReference type="EMBL" id="VSSQ01001448">
    <property type="protein sequence ID" value="MPM08429.1"/>
    <property type="molecule type" value="Genomic_DNA"/>
</dbReference>
<feature type="transmembrane region" description="Helical" evidence="1">
    <location>
        <begin position="83"/>
        <end position="102"/>
    </location>
</feature>
<dbReference type="AlphaFoldDB" id="A0A644WX99"/>
<dbReference type="PIRSF" id="PIRSF028777">
    <property type="entry name" value="UCP028777"/>
    <property type="match status" value="1"/>
</dbReference>
<dbReference type="Pfam" id="PF03733">
    <property type="entry name" value="YccF"/>
    <property type="match status" value="2"/>
</dbReference>
<gene>
    <name evidence="3" type="primary">yccF_5</name>
    <name evidence="3" type="ORF">SDC9_54741</name>
</gene>
<reference evidence="3" key="1">
    <citation type="submission" date="2019-08" db="EMBL/GenBank/DDBJ databases">
        <authorList>
            <person name="Kucharzyk K."/>
            <person name="Murdoch R.W."/>
            <person name="Higgins S."/>
            <person name="Loffler F."/>
        </authorList>
    </citation>
    <scope>NUCLEOTIDE SEQUENCE</scope>
</reference>
<evidence type="ECO:0000313" key="3">
    <source>
        <dbReference type="EMBL" id="MPM08429.1"/>
    </source>
</evidence>
<evidence type="ECO:0000256" key="1">
    <source>
        <dbReference type="SAM" id="Phobius"/>
    </source>
</evidence>
<dbReference type="InterPro" id="IPR005185">
    <property type="entry name" value="YccF"/>
</dbReference>
<dbReference type="InterPro" id="IPR031308">
    <property type="entry name" value="UCP028777"/>
</dbReference>
<dbReference type="GO" id="GO:0005886">
    <property type="term" value="C:plasma membrane"/>
    <property type="evidence" value="ECO:0007669"/>
    <property type="project" value="TreeGrafter"/>
</dbReference>
<protein>
    <submittedName>
        <fullName evidence="3">Inner membrane protein YccF</fullName>
    </submittedName>
</protein>
<accession>A0A644WX99</accession>
<dbReference type="PANTHER" id="PTHR42903">
    <property type="entry name" value="INNER MEMBRANE PROTEIN YCCF"/>
    <property type="match status" value="1"/>
</dbReference>
<dbReference type="NCBIfam" id="NF008740">
    <property type="entry name" value="PRK11770.1-2"/>
    <property type="match status" value="1"/>
</dbReference>
<feature type="domain" description="Inner membrane component" evidence="2">
    <location>
        <begin position="4"/>
        <end position="54"/>
    </location>
</feature>
<keyword evidence="1" id="KW-1133">Transmembrane helix</keyword>
<proteinExistence type="predicted"/>
<evidence type="ECO:0000259" key="2">
    <source>
        <dbReference type="Pfam" id="PF03733"/>
    </source>
</evidence>
<sequence length="124" mass="13762">MRTLGNVIWIVFGGIFIAIEYVIASIGLMVTIIGIPFGLQSLKLAEMALLPFDKKAVQNRTTSGCLALVMNIIWFFIGGLPIVLTHLFFGVLFYITIIGIPFGNQHFKLMKLAFSPFGKVILNR</sequence>
<dbReference type="InterPro" id="IPR052937">
    <property type="entry name" value="Inner_membrane_protein"/>
</dbReference>
<keyword evidence="1" id="KW-0812">Transmembrane</keyword>
<feature type="domain" description="Inner membrane component" evidence="2">
    <location>
        <begin position="69"/>
        <end position="119"/>
    </location>
</feature>
<comment type="caution">
    <text evidence="3">The sequence shown here is derived from an EMBL/GenBank/DDBJ whole genome shotgun (WGS) entry which is preliminary data.</text>
</comment>
<organism evidence="3">
    <name type="scientific">bioreactor metagenome</name>
    <dbReference type="NCBI Taxonomy" id="1076179"/>
    <lineage>
        <taxon>unclassified sequences</taxon>
        <taxon>metagenomes</taxon>
        <taxon>ecological metagenomes</taxon>
    </lineage>
</organism>